<evidence type="ECO:0000313" key="4">
    <source>
        <dbReference type="EMBL" id="KAE8369910.1"/>
    </source>
</evidence>
<dbReference type="Pfam" id="PF11807">
    <property type="entry name" value="UstYa"/>
    <property type="match status" value="1"/>
</dbReference>
<reference evidence="4 5" key="1">
    <citation type="submission" date="2019-04" db="EMBL/GenBank/DDBJ databases">
        <title>Friends and foes A comparative genomics studyof 23 Aspergillus species from section Flavi.</title>
        <authorList>
            <consortium name="DOE Joint Genome Institute"/>
            <person name="Kjaerbolling I."/>
            <person name="Vesth T."/>
            <person name="Frisvad J.C."/>
            <person name="Nybo J.L."/>
            <person name="Theobald S."/>
            <person name="Kildgaard S."/>
            <person name="Isbrandt T."/>
            <person name="Kuo A."/>
            <person name="Sato A."/>
            <person name="Lyhne E.K."/>
            <person name="Kogle M.E."/>
            <person name="Wiebenga A."/>
            <person name="Kun R.S."/>
            <person name="Lubbers R.J."/>
            <person name="Makela M.R."/>
            <person name="Barry K."/>
            <person name="Chovatia M."/>
            <person name="Clum A."/>
            <person name="Daum C."/>
            <person name="Haridas S."/>
            <person name="He G."/>
            <person name="LaButti K."/>
            <person name="Lipzen A."/>
            <person name="Mondo S."/>
            <person name="Riley R."/>
            <person name="Salamov A."/>
            <person name="Simmons B.A."/>
            <person name="Magnuson J.K."/>
            <person name="Henrissat B."/>
            <person name="Mortensen U.H."/>
            <person name="Larsen T.O."/>
            <person name="Devries R.P."/>
            <person name="Grigoriev I.V."/>
            <person name="Machida M."/>
            <person name="Baker S.E."/>
            <person name="Andersen M.R."/>
        </authorList>
    </citation>
    <scope>NUCLEOTIDE SEQUENCE [LARGE SCALE GENOMIC DNA]</scope>
    <source>
        <strain evidence="4 5">CBS 763.97</strain>
    </source>
</reference>
<sequence length="317" mass="35733">MSKAQDSFGDLDDGFRSGLSHEDLAKPLLISNDNADQHDHGQERRITRAAPRAPPQRNTMMLWLTFLNLVLLITSVVLLILVLSRQACVSHLSDQDKWKATSHYAPLLDRVDIPRVTITPNASLYDTDPPSILRIPTGPEADAEWFRIGTGVMPIIISSDEIYKLGKDPSIAVKIPEEHGYGDDAYIAQTEVFHLLHCLDMLRKEISYEHYYFPRFGNHPDAEHVAHISHCIDILAQAVKCSSSVDVILFNWVEGWDQPFPDFKNQHVCRDFETLLGHVTENSVPRSVWKTMKEPPAGYVRLPEPAPARPAESDTDP</sequence>
<dbReference type="OrthoDB" id="3687641at2759"/>
<evidence type="ECO:0000256" key="2">
    <source>
        <dbReference type="SAM" id="MobiDB-lite"/>
    </source>
</evidence>
<feature type="region of interest" description="Disordered" evidence="2">
    <location>
        <begin position="31"/>
        <end position="52"/>
    </location>
</feature>
<protein>
    <recommendedName>
        <fullName evidence="6">Tat pathway signal sequence</fullName>
    </recommendedName>
</protein>
<dbReference type="InterPro" id="IPR021765">
    <property type="entry name" value="UstYa-like"/>
</dbReference>
<dbReference type="RefSeq" id="XP_031932991.1">
    <property type="nucleotide sequence ID" value="XM_032071586.1"/>
</dbReference>
<evidence type="ECO:0000256" key="1">
    <source>
        <dbReference type="ARBA" id="ARBA00035112"/>
    </source>
</evidence>
<organism evidence="4 5">
    <name type="scientific">Aspergillus caelatus</name>
    <dbReference type="NCBI Taxonomy" id="61420"/>
    <lineage>
        <taxon>Eukaryota</taxon>
        <taxon>Fungi</taxon>
        <taxon>Dikarya</taxon>
        <taxon>Ascomycota</taxon>
        <taxon>Pezizomycotina</taxon>
        <taxon>Eurotiomycetes</taxon>
        <taxon>Eurotiomycetidae</taxon>
        <taxon>Eurotiales</taxon>
        <taxon>Aspergillaceae</taxon>
        <taxon>Aspergillus</taxon>
        <taxon>Aspergillus subgen. Circumdati</taxon>
    </lineage>
</organism>
<feature type="region of interest" description="Disordered" evidence="2">
    <location>
        <begin position="297"/>
        <end position="317"/>
    </location>
</feature>
<evidence type="ECO:0000313" key="5">
    <source>
        <dbReference type="Proteomes" id="UP000326268"/>
    </source>
</evidence>
<name>A0A5N7AMI0_9EURO</name>
<dbReference type="GO" id="GO:0043386">
    <property type="term" value="P:mycotoxin biosynthetic process"/>
    <property type="evidence" value="ECO:0007669"/>
    <property type="project" value="InterPro"/>
</dbReference>
<proteinExistence type="inferred from homology"/>
<dbReference type="EMBL" id="ML737569">
    <property type="protein sequence ID" value="KAE8369910.1"/>
    <property type="molecule type" value="Genomic_DNA"/>
</dbReference>
<dbReference type="AlphaFoldDB" id="A0A5N7AMI0"/>
<keyword evidence="3" id="KW-0472">Membrane</keyword>
<keyword evidence="5" id="KW-1185">Reference proteome</keyword>
<dbReference type="Proteomes" id="UP000326268">
    <property type="component" value="Unassembled WGS sequence"/>
</dbReference>
<dbReference type="PANTHER" id="PTHR33365:SF14">
    <property type="entry name" value="TAT PATHWAY SIGNAL SEQUENCE"/>
    <property type="match status" value="1"/>
</dbReference>
<dbReference type="GeneID" id="43656032"/>
<gene>
    <name evidence="4" type="ORF">BDV27DRAFT_152567</name>
</gene>
<keyword evidence="3" id="KW-1133">Transmembrane helix</keyword>
<comment type="similarity">
    <text evidence="1">Belongs to the ustYa family.</text>
</comment>
<accession>A0A5N7AMI0</accession>
<feature type="compositionally biased region" description="Basic and acidic residues" evidence="2">
    <location>
        <begin position="35"/>
        <end position="46"/>
    </location>
</feature>
<keyword evidence="3" id="KW-0812">Transmembrane</keyword>
<evidence type="ECO:0008006" key="6">
    <source>
        <dbReference type="Google" id="ProtNLM"/>
    </source>
</evidence>
<feature type="transmembrane region" description="Helical" evidence="3">
    <location>
        <begin position="61"/>
        <end position="83"/>
    </location>
</feature>
<evidence type="ECO:0000256" key="3">
    <source>
        <dbReference type="SAM" id="Phobius"/>
    </source>
</evidence>
<dbReference type="PANTHER" id="PTHR33365">
    <property type="entry name" value="YALI0B05434P"/>
    <property type="match status" value="1"/>
</dbReference>